<dbReference type="PROSITE" id="PS01031">
    <property type="entry name" value="SHSP"/>
    <property type="match status" value="1"/>
</dbReference>
<dbReference type="RefSeq" id="WP_323577414.1">
    <property type="nucleotide sequence ID" value="NZ_JAYGJQ010000002.1"/>
</dbReference>
<dbReference type="InterPro" id="IPR008978">
    <property type="entry name" value="HSP20-like_chaperone"/>
</dbReference>
<evidence type="ECO:0000313" key="4">
    <source>
        <dbReference type="EMBL" id="MEA9357410.1"/>
    </source>
</evidence>
<dbReference type="Proteomes" id="UP001302274">
    <property type="component" value="Unassembled WGS sequence"/>
</dbReference>
<evidence type="ECO:0000256" key="2">
    <source>
        <dbReference type="RuleBase" id="RU003616"/>
    </source>
</evidence>
<evidence type="ECO:0000259" key="3">
    <source>
        <dbReference type="PROSITE" id="PS01031"/>
    </source>
</evidence>
<evidence type="ECO:0000313" key="5">
    <source>
        <dbReference type="Proteomes" id="UP001302274"/>
    </source>
</evidence>
<protein>
    <submittedName>
        <fullName evidence="4">Hsp20/alpha crystallin family protein</fullName>
    </submittedName>
</protein>
<comment type="similarity">
    <text evidence="1 2">Belongs to the small heat shock protein (HSP20) family.</text>
</comment>
<dbReference type="InterPro" id="IPR031107">
    <property type="entry name" value="Small_HSP"/>
</dbReference>
<feature type="domain" description="SHSP" evidence="3">
    <location>
        <begin position="22"/>
        <end position="131"/>
    </location>
</feature>
<proteinExistence type="inferred from homology"/>
<keyword evidence="5" id="KW-1185">Reference proteome</keyword>
<dbReference type="CDD" id="cd06464">
    <property type="entry name" value="ACD_sHsps-like"/>
    <property type="match status" value="1"/>
</dbReference>
<sequence>MRNKALVNYLQPNYSPFFFDPNFDDDLSTNFLRDFQESDDAYFTTVDIPGVNASEINIDVEDSYIRITAERKDTYNKRDSSYKKYEYAFSIPKDVDKDSISAHYENGVLNLALNKSKKAESAKKKIAVSTGEKPKFWSKFLNVNKDDSGKVEDSKKTLN</sequence>
<gene>
    <name evidence="4" type="ORF">SHI21_14380</name>
</gene>
<accession>A0ABU5VZG6</accession>
<dbReference type="InterPro" id="IPR002068">
    <property type="entry name" value="A-crystallin/Hsp20_dom"/>
</dbReference>
<comment type="caution">
    <text evidence="4">The sequence shown here is derived from an EMBL/GenBank/DDBJ whole genome shotgun (WGS) entry which is preliminary data.</text>
</comment>
<dbReference type="SUPFAM" id="SSF49764">
    <property type="entry name" value="HSP20-like chaperones"/>
    <property type="match status" value="1"/>
</dbReference>
<dbReference type="Gene3D" id="2.60.40.790">
    <property type="match status" value="1"/>
</dbReference>
<dbReference type="PANTHER" id="PTHR11527">
    <property type="entry name" value="HEAT-SHOCK PROTEIN 20 FAMILY MEMBER"/>
    <property type="match status" value="1"/>
</dbReference>
<dbReference type="EMBL" id="JAYGJQ010000002">
    <property type="protein sequence ID" value="MEA9357410.1"/>
    <property type="molecule type" value="Genomic_DNA"/>
</dbReference>
<evidence type="ECO:0000256" key="1">
    <source>
        <dbReference type="PROSITE-ProRule" id="PRU00285"/>
    </source>
</evidence>
<organism evidence="4 5">
    <name type="scientific">Bacteriovorax antarcticus</name>
    <dbReference type="NCBI Taxonomy" id="3088717"/>
    <lineage>
        <taxon>Bacteria</taxon>
        <taxon>Pseudomonadati</taxon>
        <taxon>Bdellovibrionota</taxon>
        <taxon>Bacteriovoracia</taxon>
        <taxon>Bacteriovoracales</taxon>
        <taxon>Bacteriovoracaceae</taxon>
        <taxon>Bacteriovorax</taxon>
    </lineage>
</organism>
<reference evidence="4 5" key="1">
    <citation type="submission" date="2023-11" db="EMBL/GenBank/DDBJ databases">
        <title>A Novel Polar Bacteriovorax (B. antarcticus) Isolated from the Biocrust in Antarctica.</title>
        <authorList>
            <person name="Mun W."/>
            <person name="Choi S.Y."/>
            <person name="Mitchell R.J."/>
        </authorList>
    </citation>
    <scope>NUCLEOTIDE SEQUENCE [LARGE SCALE GENOMIC DNA]</scope>
    <source>
        <strain evidence="4 5">PP10</strain>
    </source>
</reference>
<dbReference type="Pfam" id="PF00011">
    <property type="entry name" value="HSP20"/>
    <property type="match status" value="1"/>
</dbReference>
<name>A0ABU5VZG6_9BACT</name>